<dbReference type="EMBL" id="BMKS01000002">
    <property type="protein sequence ID" value="GGG24440.1"/>
    <property type="molecule type" value="Genomic_DNA"/>
</dbReference>
<dbReference type="Gene3D" id="3.40.140.10">
    <property type="entry name" value="Cytidine Deaminase, domain 2"/>
    <property type="match status" value="1"/>
</dbReference>
<organism evidence="2 3">
    <name type="scientific">Caldovatus sediminis</name>
    <dbReference type="NCBI Taxonomy" id="2041189"/>
    <lineage>
        <taxon>Bacteria</taxon>
        <taxon>Pseudomonadati</taxon>
        <taxon>Pseudomonadota</taxon>
        <taxon>Alphaproteobacteria</taxon>
        <taxon>Acetobacterales</taxon>
        <taxon>Roseomonadaceae</taxon>
        <taxon>Caldovatus</taxon>
    </lineage>
</organism>
<dbReference type="AlphaFoldDB" id="A0A8J2Z9F6"/>
<dbReference type="InterPro" id="IPR002125">
    <property type="entry name" value="CMP_dCMP_dom"/>
</dbReference>
<proteinExistence type="predicted"/>
<name>A0A8J2Z9F6_9PROT</name>
<keyword evidence="3" id="KW-1185">Reference proteome</keyword>
<dbReference type="Proteomes" id="UP000597507">
    <property type="component" value="Unassembled WGS sequence"/>
</dbReference>
<dbReference type="PROSITE" id="PS51747">
    <property type="entry name" value="CYT_DCMP_DEAMINASES_2"/>
    <property type="match status" value="1"/>
</dbReference>
<comment type="caution">
    <text evidence="2">The sequence shown here is derived from an EMBL/GenBank/DDBJ whole genome shotgun (WGS) entry which is preliminary data.</text>
</comment>
<sequence>MRTMPAEHERIMDLCLAESRVAWALGNSPIAAAVGRDGTVVGLGRNAVATACDPTAHAVMDRERLKGGHARRRLYRLLLAT</sequence>
<reference evidence="2 3" key="1">
    <citation type="journal article" date="2014" name="Int. J. Syst. Evol. Microbiol.">
        <title>Complete genome sequence of Corynebacterium casei LMG S-19264T (=DSM 44701T), isolated from a smear-ripened cheese.</title>
        <authorList>
            <consortium name="US DOE Joint Genome Institute (JGI-PGF)"/>
            <person name="Walter F."/>
            <person name="Albersmeier A."/>
            <person name="Kalinowski J."/>
            <person name="Ruckert C."/>
        </authorList>
    </citation>
    <scope>NUCLEOTIDE SEQUENCE [LARGE SCALE GENOMIC DNA]</scope>
    <source>
        <strain evidence="2 3">CGMCC 1.16330</strain>
    </source>
</reference>
<gene>
    <name evidence="2" type="ORF">GCM10010964_10620</name>
</gene>
<dbReference type="InterPro" id="IPR016193">
    <property type="entry name" value="Cytidine_deaminase-like"/>
</dbReference>
<dbReference type="GO" id="GO:0003824">
    <property type="term" value="F:catalytic activity"/>
    <property type="evidence" value="ECO:0007669"/>
    <property type="project" value="InterPro"/>
</dbReference>
<dbReference type="SUPFAM" id="SSF53927">
    <property type="entry name" value="Cytidine deaminase-like"/>
    <property type="match status" value="1"/>
</dbReference>
<dbReference type="RefSeq" id="WP_188898941.1">
    <property type="nucleotide sequence ID" value="NZ_BMKS01000002.1"/>
</dbReference>
<evidence type="ECO:0000313" key="2">
    <source>
        <dbReference type="EMBL" id="GGG24440.1"/>
    </source>
</evidence>
<protein>
    <recommendedName>
        <fullName evidence="1">CMP/dCMP-type deaminase domain-containing protein</fullName>
    </recommendedName>
</protein>
<feature type="domain" description="CMP/dCMP-type deaminase" evidence="1">
    <location>
        <begin position="6"/>
        <end position="81"/>
    </location>
</feature>
<evidence type="ECO:0000313" key="3">
    <source>
        <dbReference type="Proteomes" id="UP000597507"/>
    </source>
</evidence>
<accession>A0A8J2Z9F6</accession>
<evidence type="ECO:0000259" key="1">
    <source>
        <dbReference type="PROSITE" id="PS51747"/>
    </source>
</evidence>